<accession>A0A8J8T755</accession>
<proteinExistence type="predicted"/>
<sequence>MFNHILNPLTRRDFAPPGSRACSVVGTIAHHQTNRKNQVVSYLQQRRMVMSEVVLGSEKSFSKPFFSQSETLGFSQLCL</sequence>
<dbReference type="EMBL" id="RRYP01002387">
    <property type="protein sequence ID" value="TNV84829.1"/>
    <property type="molecule type" value="Genomic_DNA"/>
</dbReference>
<organism evidence="1 2">
    <name type="scientific">Halteria grandinella</name>
    <dbReference type="NCBI Taxonomy" id="5974"/>
    <lineage>
        <taxon>Eukaryota</taxon>
        <taxon>Sar</taxon>
        <taxon>Alveolata</taxon>
        <taxon>Ciliophora</taxon>
        <taxon>Intramacronucleata</taxon>
        <taxon>Spirotrichea</taxon>
        <taxon>Stichotrichia</taxon>
        <taxon>Sporadotrichida</taxon>
        <taxon>Halteriidae</taxon>
        <taxon>Halteria</taxon>
    </lineage>
</organism>
<gene>
    <name evidence="1" type="ORF">FGO68_gene7496</name>
</gene>
<keyword evidence="2" id="KW-1185">Reference proteome</keyword>
<dbReference type="AlphaFoldDB" id="A0A8J8T755"/>
<protein>
    <submittedName>
        <fullName evidence="1">Uncharacterized protein</fullName>
    </submittedName>
</protein>
<evidence type="ECO:0000313" key="2">
    <source>
        <dbReference type="Proteomes" id="UP000785679"/>
    </source>
</evidence>
<name>A0A8J8T755_HALGN</name>
<reference evidence="1" key="1">
    <citation type="submission" date="2019-06" db="EMBL/GenBank/DDBJ databases">
        <authorList>
            <person name="Zheng W."/>
        </authorList>
    </citation>
    <scope>NUCLEOTIDE SEQUENCE</scope>
    <source>
        <strain evidence="1">QDHG01</strain>
    </source>
</reference>
<comment type="caution">
    <text evidence="1">The sequence shown here is derived from an EMBL/GenBank/DDBJ whole genome shotgun (WGS) entry which is preliminary data.</text>
</comment>
<dbReference type="Proteomes" id="UP000785679">
    <property type="component" value="Unassembled WGS sequence"/>
</dbReference>
<evidence type="ECO:0000313" key="1">
    <source>
        <dbReference type="EMBL" id="TNV84829.1"/>
    </source>
</evidence>